<proteinExistence type="predicted"/>
<comment type="caution">
    <text evidence="6">The sequence shown here is derived from an EMBL/GenBank/DDBJ whole genome shotgun (WGS) entry which is preliminary data.</text>
</comment>
<evidence type="ECO:0008006" key="8">
    <source>
        <dbReference type="Google" id="ProtNLM"/>
    </source>
</evidence>
<feature type="transmembrane region" description="Helical" evidence="5">
    <location>
        <begin position="300"/>
        <end position="318"/>
    </location>
</feature>
<evidence type="ECO:0000256" key="5">
    <source>
        <dbReference type="SAM" id="Phobius"/>
    </source>
</evidence>
<evidence type="ECO:0000256" key="2">
    <source>
        <dbReference type="ARBA" id="ARBA00022692"/>
    </source>
</evidence>
<reference evidence="6 7" key="1">
    <citation type="submission" date="2022-05" db="EMBL/GenBank/DDBJ databases">
        <authorList>
            <consortium name="Genoscope - CEA"/>
            <person name="William W."/>
        </authorList>
    </citation>
    <scope>NUCLEOTIDE SEQUENCE [LARGE SCALE GENOMIC DNA]</scope>
</reference>
<feature type="transmembrane region" description="Helical" evidence="5">
    <location>
        <begin position="128"/>
        <end position="150"/>
    </location>
</feature>
<dbReference type="EMBL" id="CALNXI010000253">
    <property type="protein sequence ID" value="CAH3023266.1"/>
    <property type="molecule type" value="Genomic_DNA"/>
</dbReference>
<feature type="transmembrane region" description="Helical" evidence="5">
    <location>
        <begin position="215"/>
        <end position="238"/>
    </location>
</feature>
<dbReference type="SMART" id="SM01417">
    <property type="entry name" value="Solute_trans_a"/>
    <property type="match status" value="1"/>
</dbReference>
<organism evidence="6 7">
    <name type="scientific">Porites evermanni</name>
    <dbReference type="NCBI Taxonomy" id="104178"/>
    <lineage>
        <taxon>Eukaryota</taxon>
        <taxon>Metazoa</taxon>
        <taxon>Cnidaria</taxon>
        <taxon>Anthozoa</taxon>
        <taxon>Hexacorallia</taxon>
        <taxon>Scleractinia</taxon>
        <taxon>Fungiina</taxon>
        <taxon>Poritidae</taxon>
        <taxon>Porites</taxon>
    </lineage>
</organism>
<evidence type="ECO:0000256" key="3">
    <source>
        <dbReference type="ARBA" id="ARBA00022989"/>
    </source>
</evidence>
<gene>
    <name evidence="6" type="ORF">PEVE_00018688</name>
</gene>
<dbReference type="InterPro" id="IPR005178">
    <property type="entry name" value="Ostalpha/TMEM184C"/>
</dbReference>
<comment type="subcellular location">
    <subcellularLocation>
        <location evidence="1">Membrane</location>
        <topology evidence="1">Multi-pass membrane protein</topology>
    </subcellularLocation>
</comment>
<keyword evidence="2 5" id="KW-0812">Transmembrane</keyword>
<dbReference type="Pfam" id="PF03619">
    <property type="entry name" value="Solute_trans_a"/>
    <property type="match status" value="1"/>
</dbReference>
<sequence>MSNNACCSCCQFSRREFRSWLRPVVISIYFVILCVALPLTVWELHKNRAQTHVQAWFVAGCFVFLTIPISLWGILQHLVNYTKPELQRRIVRILWMVPIYATDSWLALRFPKAAIYLDSLRECYEAYVIYNFMTFLLAYLSSEYAFEVVLSDKPQVKHFFPCCTLPPWRMGKTLISRCKQGALSYTVVRIITTVIAFCTELAGKYDEGNLSFKSAWSYIVVINNCSQVWAMYCLVLFYKAAHEELKPIKPFGKFLCIKLVVFASFWQGVLIAILVKVGIISANHTWSFYTVEDVANGIQNFVICLEMFIFAIAHYYVFSHKPYVDPFSPPPPCCASFASMWDVSDVRDDLLQHVQSVGSTVRGTVVRNKRRETAASGTANSEVTALLESEICENFSSDEGPILD</sequence>
<accession>A0ABN8M2I0</accession>
<keyword evidence="3 5" id="KW-1133">Transmembrane helix</keyword>
<feature type="transmembrane region" description="Helical" evidence="5">
    <location>
        <begin position="53"/>
        <end position="78"/>
    </location>
</feature>
<feature type="transmembrane region" description="Helical" evidence="5">
    <location>
        <begin position="20"/>
        <end position="41"/>
    </location>
</feature>
<protein>
    <recommendedName>
        <fullName evidence="8">Transmembrane protein 184C</fullName>
    </recommendedName>
</protein>
<name>A0ABN8M2I0_9CNID</name>
<evidence type="ECO:0000256" key="1">
    <source>
        <dbReference type="ARBA" id="ARBA00004141"/>
    </source>
</evidence>
<evidence type="ECO:0000256" key="4">
    <source>
        <dbReference type="ARBA" id="ARBA00023136"/>
    </source>
</evidence>
<evidence type="ECO:0000313" key="6">
    <source>
        <dbReference type="EMBL" id="CAH3023266.1"/>
    </source>
</evidence>
<keyword evidence="4 5" id="KW-0472">Membrane</keyword>
<feature type="transmembrane region" description="Helical" evidence="5">
    <location>
        <begin position="259"/>
        <end position="280"/>
    </location>
</feature>
<dbReference type="PANTHER" id="PTHR23423">
    <property type="entry name" value="ORGANIC SOLUTE TRANSPORTER-RELATED"/>
    <property type="match status" value="1"/>
</dbReference>
<evidence type="ECO:0000313" key="7">
    <source>
        <dbReference type="Proteomes" id="UP001159427"/>
    </source>
</evidence>
<keyword evidence="7" id="KW-1185">Reference proteome</keyword>
<feature type="transmembrane region" description="Helical" evidence="5">
    <location>
        <begin position="182"/>
        <end position="203"/>
    </location>
</feature>
<feature type="transmembrane region" description="Helical" evidence="5">
    <location>
        <begin position="90"/>
        <end position="108"/>
    </location>
</feature>
<dbReference type="Proteomes" id="UP001159427">
    <property type="component" value="Unassembled WGS sequence"/>
</dbReference>